<dbReference type="OrthoDB" id="10267175at2759"/>
<evidence type="ECO:0000313" key="16">
    <source>
        <dbReference type="EMBL" id="CAG9836086.1"/>
    </source>
</evidence>
<comment type="similarity">
    <text evidence="6">Belongs to the transketolase family.</text>
</comment>
<dbReference type="FunFam" id="3.40.50.970:FF:000033">
    <property type="entry name" value="Transketolase isoform 1"/>
    <property type="match status" value="1"/>
</dbReference>
<comment type="cofactor">
    <cofactor evidence="2">
        <name>Mn(2+)</name>
        <dbReference type="ChEBI" id="CHEBI:29035"/>
    </cofactor>
</comment>
<dbReference type="InterPro" id="IPR051424">
    <property type="entry name" value="Transketolase-like"/>
</dbReference>
<dbReference type="EMBL" id="OU898281">
    <property type="protein sequence ID" value="CAG9836086.1"/>
    <property type="molecule type" value="Genomic_DNA"/>
</dbReference>
<evidence type="ECO:0000256" key="9">
    <source>
        <dbReference type="ARBA" id="ARBA00022679"/>
    </source>
</evidence>
<evidence type="ECO:0000256" key="2">
    <source>
        <dbReference type="ARBA" id="ARBA00001936"/>
    </source>
</evidence>
<dbReference type="PROSITE" id="PS00802">
    <property type="entry name" value="TRANSKETOLASE_2"/>
    <property type="match status" value="1"/>
</dbReference>
<dbReference type="GO" id="GO:0004802">
    <property type="term" value="F:transketolase activity"/>
    <property type="evidence" value="ECO:0007669"/>
    <property type="project" value="UniProtKB-EC"/>
</dbReference>
<feature type="domain" description="Transketolase-like pyrimidine-binding" evidence="15">
    <location>
        <begin position="364"/>
        <end position="528"/>
    </location>
</feature>
<dbReference type="GO" id="GO:0046872">
    <property type="term" value="F:metal ion binding"/>
    <property type="evidence" value="ECO:0007669"/>
    <property type="project" value="UniProtKB-KW"/>
</dbReference>
<accession>A0A9N9T7R8</accession>
<evidence type="ECO:0000256" key="11">
    <source>
        <dbReference type="ARBA" id="ARBA00022837"/>
    </source>
</evidence>
<evidence type="ECO:0000256" key="10">
    <source>
        <dbReference type="ARBA" id="ARBA00022723"/>
    </source>
</evidence>
<keyword evidence="14" id="KW-0812">Transmembrane</keyword>
<dbReference type="SMART" id="SM00861">
    <property type="entry name" value="Transket_pyr"/>
    <property type="match status" value="1"/>
</dbReference>
<dbReference type="Gene3D" id="3.40.50.970">
    <property type="match status" value="2"/>
</dbReference>
<keyword evidence="14" id="KW-1133">Transmembrane helix</keyword>
<dbReference type="Gene3D" id="3.40.50.920">
    <property type="match status" value="1"/>
</dbReference>
<keyword evidence="17" id="KW-1185">Reference proteome</keyword>
<evidence type="ECO:0000256" key="8">
    <source>
        <dbReference type="ARBA" id="ARBA00013152"/>
    </source>
</evidence>
<evidence type="ECO:0000313" key="17">
    <source>
        <dbReference type="Proteomes" id="UP001153709"/>
    </source>
</evidence>
<reference evidence="16" key="1">
    <citation type="submission" date="2022-01" db="EMBL/GenBank/DDBJ databases">
        <authorList>
            <person name="King R."/>
        </authorList>
    </citation>
    <scope>NUCLEOTIDE SEQUENCE</scope>
</reference>
<dbReference type="CDD" id="cd02012">
    <property type="entry name" value="TPP_TK"/>
    <property type="match status" value="1"/>
</dbReference>
<comment type="cofactor">
    <cofactor evidence="3">
        <name>Co(2+)</name>
        <dbReference type="ChEBI" id="CHEBI:48828"/>
    </cofactor>
</comment>
<dbReference type="InterPro" id="IPR020826">
    <property type="entry name" value="Transketolase_BS"/>
</dbReference>
<organism evidence="16 17">
    <name type="scientific">Diabrotica balteata</name>
    <name type="common">Banded cucumber beetle</name>
    <dbReference type="NCBI Taxonomy" id="107213"/>
    <lineage>
        <taxon>Eukaryota</taxon>
        <taxon>Metazoa</taxon>
        <taxon>Ecdysozoa</taxon>
        <taxon>Arthropoda</taxon>
        <taxon>Hexapoda</taxon>
        <taxon>Insecta</taxon>
        <taxon>Pterygota</taxon>
        <taxon>Neoptera</taxon>
        <taxon>Endopterygota</taxon>
        <taxon>Coleoptera</taxon>
        <taxon>Polyphaga</taxon>
        <taxon>Cucujiformia</taxon>
        <taxon>Chrysomeloidea</taxon>
        <taxon>Chrysomelidae</taxon>
        <taxon>Galerucinae</taxon>
        <taxon>Diabroticina</taxon>
        <taxon>Diabroticites</taxon>
        <taxon>Diabrotica</taxon>
    </lineage>
</organism>
<dbReference type="InterPro" id="IPR009014">
    <property type="entry name" value="Transketo_C/PFOR_II"/>
</dbReference>
<keyword evidence="14" id="KW-0472">Membrane</keyword>
<keyword evidence="11" id="KW-0106">Calcium</keyword>
<protein>
    <recommendedName>
        <fullName evidence="8">transketolase</fullName>
        <ecNumber evidence="8">2.2.1.1</ecNumber>
    </recommendedName>
</protein>
<dbReference type="InterPro" id="IPR033248">
    <property type="entry name" value="Transketolase_C"/>
</dbReference>
<dbReference type="AlphaFoldDB" id="A0A9N9T7R8"/>
<evidence type="ECO:0000256" key="12">
    <source>
        <dbReference type="ARBA" id="ARBA00022842"/>
    </source>
</evidence>
<keyword evidence="9" id="KW-0808">Transferase</keyword>
<feature type="transmembrane region" description="Helical" evidence="14">
    <location>
        <begin position="6"/>
        <end position="22"/>
    </location>
</feature>
<evidence type="ECO:0000256" key="6">
    <source>
        <dbReference type="ARBA" id="ARBA00007131"/>
    </source>
</evidence>
<evidence type="ECO:0000256" key="1">
    <source>
        <dbReference type="ARBA" id="ARBA00001913"/>
    </source>
</evidence>
<keyword evidence="12" id="KW-0460">Magnesium</keyword>
<sequence length="673" mass="73989">MTLYPLFVFMLLTMSFLISLIERKIKRFYFFKFKVTGYIENIEKTQKRIKMSETSVQSLKNIAIKIRISSVETTAAAKSGHPTTCSSCAETLSVLFFRIMRYKACSPREPCNDRFVMSKGHAAPALYAVWAEIGLIPTEELLNLRKIDSDLEGHPTPRLSFVDVGTGSLGQGLAVASGMAYIGKYIEEASYRVYCLLGDGECAEGSIWESINFASFYKLDNLCAIIDVNRLGQAGPTMFGHDVEKYQKRLDAFGFHTIVINGHEVEELISAFESAEKIKDKPTAIIAKTIKGKDFPGIENEDNWHGKPLGDKTEAVLQHLRTLLPPDINTFDFTIKQPLSKVKAVNINNIFLSKLPDYTKGDKVATRNAYGTGLLKLAETNPRVIAFDGDMRNSTFSEYLLKAKPKNFVECFIAEQNMIGAATGACTRNRCVAFASTFAAFLTRAFDQIRMAAISQSNINICGSHCGISIGPDGPSQMGLEDLALFRAIPTCTVFYPSDAVAAERAVELAANTKGITYIRTTRSATPVIYDNNQIFKIGKANILLESRADKVLVIAACITLVETLEAAKLLTASGIYIRVMDPFTIKPIDKNGIIKHAKEVNGRILVVEDHYAEGGIGEAVLSAVAEENDITVKIAAIKEVPRSGDPTALLDFYGIDSVSIVGYVQDILRGRC</sequence>
<dbReference type="NCBIfam" id="NF004559">
    <property type="entry name" value="PRK05899.2-5"/>
    <property type="match status" value="1"/>
</dbReference>
<keyword evidence="13" id="KW-0786">Thiamine pyrophosphate</keyword>
<dbReference type="InterPro" id="IPR029061">
    <property type="entry name" value="THDP-binding"/>
</dbReference>
<dbReference type="Pfam" id="PF02780">
    <property type="entry name" value="Transketolase_C"/>
    <property type="match status" value="1"/>
</dbReference>
<dbReference type="GO" id="GO:0030976">
    <property type="term" value="F:thiamine pyrophosphate binding"/>
    <property type="evidence" value="ECO:0007669"/>
    <property type="project" value="TreeGrafter"/>
</dbReference>
<evidence type="ECO:0000256" key="5">
    <source>
        <dbReference type="ARBA" id="ARBA00001964"/>
    </source>
</evidence>
<dbReference type="SUPFAM" id="SSF52922">
    <property type="entry name" value="TK C-terminal domain-like"/>
    <property type="match status" value="1"/>
</dbReference>
<dbReference type="GO" id="GO:0005737">
    <property type="term" value="C:cytoplasm"/>
    <property type="evidence" value="ECO:0007669"/>
    <property type="project" value="UniProtKB-ARBA"/>
</dbReference>
<dbReference type="PANTHER" id="PTHR43195:SF1">
    <property type="entry name" value="FI06132P-RELATED"/>
    <property type="match status" value="1"/>
</dbReference>
<dbReference type="Pfam" id="PF02779">
    <property type="entry name" value="Transket_pyr"/>
    <property type="match status" value="1"/>
</dbReference>
<dbReference type="Pfam" id="PF00456">
    <property type="entry name" value="Transketolase_N"/>
    <property type="match status" value="1"/>
</dbReference>
<dbReference type="SUPFAM" id="SSF52518">
    <property type="entry name" value="Thiamin diphosphate-binding fold (THDP-binding)"/>
    <property type="match status" value="2"/>
</dbReference>
<dbReference type="Proteomes" id="UP001153709">
    <property type="component" value="Chromosome 6"/>
</dbReference>
<dbReference type="InterPro" id="IPR005474">
    <property type="entry name" value="Transketolase_N"/>
</dbReference>
<evidence type="ECO:0000256" key="4">
    <source>
        <dbReference type="ARBA" id="ARBA00001946"/>
    </source>
</evidence>
<comment type="subunit">
    <text evidence="7">Homodimer.</text>
</comment>
<dbReference type="PANTHER" id="PTHR43195">
    <property type="entry name" value="TRANSKETOLASE"/>
    <property type="match status" value="1"/>
</dbReference>
<comment type="cofactor">
    <cofactor evidence="5">
        <name>thiamine diphosphate</name>
        <dbReference type="ChEBI" id="CHEBI:58937"/>
    </cofactor>
</comment>
<evidence type="ECO:0000259" key="15">
    <source>
        <dbReference type="SMART" id="SM00861"/>
    </source>
</evidence>
<dbReference type="CDD" id="cd07033">
    <property type="entry name" value="TPP_PYR_DXS_TK_like"/>
    <property type="match status" value="1"/>
</dbReference>
<evidence type="ECO:0000256" key="14">
    <source>
        <dbReference type="SAM" id="Phobius"/>
    </source>
</evidence>
<proteinExistence type="inferred from homology"/>
<dbReference type="FunFam" id="3.40.50.970:FF:000129">
    <property type="entry name" value="Transketolase"/>
    <property type="match status" value="1"/>
</dbReference>
<gene>
    <name evidence="16" type="ORF">DIABBA_LOCUS9206</name>
</gene>
<name>A0A9N9T7R8_DIABA</name>
<dbReference type="EC" id="2.2.1.1" evidence="8"/>
<keyword evidence="10" id="KW-0479">Metal-binding</keyword>
<comment type="cofactor">
    <cofactor evidence="1">
        <name>Ca(2+)</name>
        <dbReference type="ChEBI" id="CHEBI:29108"/>
    </cofactor>
</comment>
<evidence type="ECO:0000256" key="7">
    <source>
        <dbReference type="ARBA" id="ARBA00011738"/>
    </source>
</evidence>
<comment type="cofactor">
    <cofactor evidence="4">
        <name>Mg(2+)</name>
        <dbReference type="ChEBI" id="CHEBI:18420"/>
    </cofactor>
</comment>
<evidence type="ECO:0000256" key="3">
    <source>
        <dbReference type="ARBA" id="ARBA00001941"/>
    </source>
</evidence>
<evidence type="ECO:0000256" key="13">
    <source>
        <dbReference type="ARBA" id="ARBA00023052"/>
    </source>
</evidence>
<dbReference type="InterPro" id="IPR005475">
    <property type="entry name" value="Transketolase-like_Pyr-bd"/>
</dbReference>